<dbReference type="InterPro" id="IPR036148">
    <property type="entry name" value="MmgE/PrpD_sf"/>
</dbReference>
<evidence type="ECO:0000313" key="5">
    <source>
        <dbReference type="Proteomes" id="UP000198984"/>
    </source>
</evidence>
<protein>
    <submittedName>
        <fullName evidence="4">2-methylcitrate dehydratase</fullName>
    </submittedName>
</protein>
<name>A0A1H7QZL5_9BACT</name>
<dbReference type="InterPro" id="IPR042188">
    <property type="entry name" value="MmgE/PrpD_sf_2"/>
</dbReference>
<dbReference type="InterPro" id="IPR045336">
    <property type="entry name" value="MmgE_PrpD_N"/>
</dbReference>
<accession>A0A1H7QZL5</accession>
<dbReference type="PANTHER" id="PTHR16943">
    <property type="entry name" value="2-METHYLCITRATE DEHYDRATASE-RELATED"/>
    <property type="match status" value="1"/>
</dbReference>
<dbReference type="EMBL" id="FOBB01000002">
    <property type="protein sequence ID" value="SEL53178.1"/>
    <property type="molecule type" value="Genomic_DNA"/>
</dbReference>
<evidence type="ECO:0000256" key="1">
    <source>
        <dbReference type="ARBA" id="ARBA00006174"/>
    </source>
</evidence>
<comment type="similarity">
    <text evidence="1">Belongs to the PrpD family.</text>
</comment>
<dbReference type="InterPro" id="IPR042183">
    <property type="entry name" value="MmgE/PrpD_sf_1"/>
</dbReference>
<dbReference type="Gene3D" id="1.10.4100.10">
    <property type="entry name" value="2-methylcitrate dehydratase PrpD"/>
    <property type="match status" value="1"/>
</dbReference>
<dbReference type="PANTHER" id="PTHR16943:SF8">
    <property type="entry name" value="2-METHYLCITRATE DEHYDRATASE"/>
    <property type="match status" value="1"/>
</dbReference>
<feature type="domain" description="MmgE/PrpD N-terminal" evidence="2">
    <location>
        <begin position="8"/>
        <end position="245"/>
    </location>
</feature>
<dbReference type="Pfam" id="PF19305">
    <property type="entry name" value="MmgE_PrpD_C"/>
    <property type="match status" value="1"/>
</dbReference>
<dbReference type="AlphaFoldDB" id="A0A1H7QZL5"/>
<evidence type="ECO:0000259" key="3">
    <source>
        <dbReference type="Pfam" id="PF19305"/>
    </source>
</evidence>
<dbReference type="OrthoDB" id="9797528at2"/>
<feature type="domain" description="MmgE/PrpD C-terminal" evidence="3">
    <location>
        <begin position="265"/>
        <end position="454"/>
    </location>
</feature>
<dbReference type="RefSeq" id="WP_162277507.1">
    <property type="nucleotide sequence ID" value="NZ_FOBB01000002.1"/>
</dbReference>
<dbReference type="InterPro" id="IPR045337">
    <property type="entry name" value="MmgE_PrpD_C"/>
</dbReference>
<gene>
    <name evidence="4" type="ORF">SAMN04488505_102481</name>
</gene>
<dbReference type="STRING" id="573321.SAMN04488505_102481"/>
<reference evidence="4 5" key="1">
    <citation type="submission" date="2016-10" db="EMBL/GenBank/DDBJ databases">
        <authorList>
            <person name="de Groot N.N."/>
        </authorList>
    </citation>
    <scope>NUCLEOTIDE SEQUENCE [LARGE SCALE GENOMIC DNA]</scope>
    <source>
        <strain evidence="4 5">DSM 21039</strain>
    </source>
</reference>
<evidence type="ECO:0000313" key="4">
    <source>
        <dbReference type="EMBL" id="SEL53178.1"/>
    </source>
</evidence>
<dbReference type="Gene3D" id="3.30.1330.120">
    <property type="entry name" value="2-methylcitrate dehydratase PrpD"/>
    <property type="match status" value="1"/>
</dbReference>
<organism evidence="4 5">
    <name type="scientific">Chitinophaga rupis</name>
    <dbReference type="NCBI Taxonomy" id="573321"/>
    <lineage>
        <taxon>Bacteria</taxon>
        <taxon>Pseudomonadati</taxon>
        <taxon>Bacteroidota</taxon>
        <taxon>Chitinophagia</taxon>
        <taxon>Chitinophagales</taxon>
        <taxon>Chitinophagaceae</taxon>
        <taxon>Chitinophaga</taxon>
    </lineage>
</organism>
<dbReference type="InterPro" id="IPR005656">
    <property type="entry name" value="MmgE_PrpD"/>
</dbReference>
<dbReference type="GO" id="GO:0016829">
    <property type="term" value="F:lyase activity"/>
    <property type="evidence" value="ECO:0007669"/>
    <property type="project" value="InterPro"/>
</dbReference>
<proteinExistence type="inferred from homology"/>
<evidence type="ECO:0000259" key="2">
    <source>
        <dbReference type="Pfam" id="PF03972"/>
    </source>
</evidence>
<keyword evidence="5" id="KW-1185">Reference proteome</keyword>
<sequence>MKDLSITEKIARFALQSAYSHLSNDIRDQLKKHLLDSIGSMLYSLKAPTVQKLLRQTAGLQQNGACQVPVIGHTAVDRAAQLYTLLIRYPDFMDNFMGKEATCHPSDNIGALLAAAQIAGANGRDLLTTMAVAYQLECTLIEQMPLMAKGIDHTALLAMSVTAALGKMFSLTEEQTAHAIGIAGSTFNTTVTTRASYTYEWKGFASSLVALGCTNIILLAKEGVTGPVNYFEGPMGFKEEFGMDPAFDCAPGDFSRIKKCVLKSYNAEVHTQPAVEAMLELRQQHNIIPAEVEEISVTTFLTAYHIVGGGKYGTRKLVQTKEQADHSLPYLLAVALLDGEVLPGQFLPERIRRADVQALLQKVEVHTMLPLKTPRKLAEKIDPYTVPYPEKMDTKVCVKLKGGQEHCIKKEDYKGFYTRPLSWDDVIAKFHLLGAGSLDEATREQIIKTVQNLENEEVGALTNSLSNSHALV</sequence>
<dbReference type="SUPFAM" id="SSF103378">
    <property type="entry name" value="2-methylcitrate dehydratase PrpD"/>
    <property type="match status" value="1"/>
</dbReference>
<dbReference type="Pfam" id="PF03972">
    <property type="entry name" value="MmgE_PrpD_N"/>
    <property type="match status" value="1"/>
</dbReference>
<dbReference type="Proteomes" id="UP000198984">
    <property type="component" value="Unassembled WGS sequence"/>
</dbReference>